<dbReference type="InParanoid" id="J8ZWW0"/>
<reference evidence="3 4" key="1">
    <citation type="submission" date="2011-08" db="EMBL/GenBank/DDBJ databases">
        <authorList>
            <person name="Liu Z.J."/>
            <person name="Shi F.L."/>
            <person name="Lu J.Q."/>
            <person name="Li M."/>
            <person name="Wang Z.L."/>
        </authorList>
    </citation>
    <scope>NUCLEOTIDE SEQUENCE [LARGE SCALE GENOMIC DNA]</scope>
    <source>
        <strain evidence="3 4">USNM 41457</strain>
    </source>
</reference>
<dbReference type="AlphaFoldDB" id="J8ZWW0"/>
<evidence type="ECO:0000259" key="2">
    <source>
        <dbReference type="Pfam" id="PF00188"/>
    </source>
</evidence>
<proteinExistence type="predicted"/>
<keyword evidence="4" id="KW-1185">Reference proteome</keyword>
<evidence type="ECO:0000313" key="3">
    <source>
        <dbReference type="EMBL" id="EJW04153.1"/>
    </source>
</evidence>
<evidence type="ECO:0000256" key="1">
    <source>
        <dbReference type="SAM" id="MobiDB-lite"/>
    </source>
</evidence>
<feature type="compositionally biased region" description="Basic and acidic residues" evidence="1">
    <location>
        <begin position="973"/>
        <end position="990"/>
    </location>
</feature>
<dbReference type="InterPro" id="IPR014044">
    <property type="entry name" value="CAP_dom"/>
</dbReference>
<dbReference type="Gene3D" id="3.40.33.10">
    <property type="entry name" value="CAP"/>
    <property type="match status" value="1"/>
</dbReference>
<gene>
    <name evidence="3" type="ORF">EDEG_01557</name>
</gene>
<dbReference type="HOGENOM" id="CLU_271903_0_0_1"/>
<dbReference type="VEuPathDB" id="MicrosporidiaDB:EDEG_01557"/>
<dbReference type="Proteomes" id="UP000003163">
    <property type="component" value="Unassembled WGS sequence"/>
</dbReference>
<dbReference type="InterPro" id="IPR035940">
    <property type="entry name" value="CAP_sf"/>
</dbReference>
<dbReference type="CDD" id="cd05379">
    <property type="entry name" value="CAP_bacterial"/>
    <property type="match status" value="1"/>
</dbReference>
<protein>
    <recommendedName>
        <fullName evidence="2">SCP domain-containing protein</fullName>
    </recommendedName>
</protein>
<dbReference type="STRING" id="1003232.J8ZWW0"/>
<dbReference type="Pfam" id="PF00188">
    <property type="entry name" value="CAP"/>
    <property type="match status" value="1"/>
</dbReference>
<feature type="region of interest" description="Disordered" evidence="1">
    <location>
        <begin position="964"/>
        <end position="991"/>
    </location>
</feature>
<accession>J8ZWW0</accession>
<organism evidence="3 4">
    <name type="scientific">Edhazardia aedis (strain USNM 41457)</name>
    <name type="common">Microsporidian parasite</name>
    <dbReference type="NCBI Taxonomy" id="1003232"/>
    <lineage>
        <taxon>Eukaryota</taxon>
        <taxon>Fungi</taxon>
        <taxon>Fungi incertae sedis</taxon>
        <taxon>Microsporidia</taxon>
        <taxon>Edhazardia</taxon>
    </lineage>
</organism>
<comment type="caution">
    <text evidence="3">The sequence shown here is derived from an EMBL/GenBank/DDBJ whole genome shotgun (WGS) entry which is preliminary data.</text>
</comment>
<name>J8ZWW0_EDHAE</name>
<reference evidence="4" key="2">
    <citation type="submission" date="2015-07" db="EMBL/GenBank/DDBJ databases">
        <title>Contrasting host-pathogen interactions and genome evolution in two generalist and specialist microsporidian pathogens of mosquitoes.</title>
        <authorList>
            <consortium name="The Broad Institute Genomics Platform"/>
            <consortium name="The Broad Institute Genome Sequencing Center for Infectious Disease"/>
            <person name="Cuomo C.A."/>
            <person name="Sanscrainte N.D."/>
            <person name="Goldberg J.M."/>
            <person name="Heiman D."/>
            <person name="Young S."/>
            <person name="Zeng Q."/>
            <person name="Becnel J.J."/>
            <person name="Birren B.W."/>
        </authorList>
    </citation>
    <scope>NUCLEOTIDE SEQUENCE [LARGE SCALE GENOMIC DNA]</scope>
    <source>
        <strain evidence="4">USNM 41457</strain>
    </source>
</reference>
<dbReference type="EMBL" id="AFBI03000023">
    <property type="protein sequence ID" value="EJW04153.1"/>
    <property type="molecule type" value="Genomic_DNA"/>
</dbReference>
<feature type="domain" description="SCP" evidence="2">
    <location>
        <begin position="23"/>
        <end position="140"/>
    </location>
</feature>
<sequence>MLLYRIILIYITNVCCDLEEELLDLINTYRVHKNYPILHEISALKNAARDHADYLCKIRKLTHKGAFYSKMLDDRLRNNDYVGEEIGENIAKENGDDYEEVFRVWKTSDEHKKNLLGDYNGIGVGTCKNNFNERFWVVVFGKKEDKKIHDLYHTLNDTKKIKKDISTGFLNSKHPHIYNDHINGYPLGLNYSGDSNMFPLKSEINRNDPEVKKIQKTNVEMLDDIFYSSPNILLDENKNPNQMGSYENDNKKIKNKKIDDLDDEDSKIVVILKKSLDNEKSSDKLDGKKITLNDLLENISGKNETVSKFPENNYPERKDVNVEDSNASKYTSTIYVTLKKDAFNSAVETTTSLKKMSKEEKNEYRKIEENTEDIKNKDASFSTDTSTNQLSTSYSIHSSLLASSINTDKVSSNISVDTNTLTSLNSTKSLNFSKITEKLVEMYEKDPERIKNIAFKKLKNSKAKEKHEKNLDSPPTRGSSLLYFTLDHKNQTCEKDEPELNAIQPTITLISEEKLYSKDVPSISTLRVITSALNNDSNGYNKLPSKNIYNDLENTIKTQDIWLVLSDKFEKLKNDLLSTLQSSLGIGNKLQTESQFHQISIPTEFPITHSKNNEISIDKKDLSEFFSLPSNKFEFVQSIFNQNQTFSSKFSSISSSYLSENNGNSAFIPTTKTHTHPAFNYPTDILKYTDDSNKTNIIVNDIKTTNTSDYTAKNLLTEGSENKRTIEFLKNRGLSQKIETVTVTKSIFTDNLKDSQPETLTKITPFKSLDDISDNLDHNEKTETSNQKLNDKDITLEQENIIKTTTTKNEINSNDDSVFEAKDSKIDENIATDTHETTVKPTIMLDTSSKKVKNSENNTTQEYESAKSNINNENIKTKTVTLTEINHKTINSTIDTDITRTSNNENTKNLPQILYPNSFTESVNNILSNLKSKKDNHKLTSVLTTSTVQTTVTIYSTLLLNNDNSTEKNTINHQEEKPNEKNSDLSKLDPQHNIPYIDSRIEKNDEKKIVKFVVNDNILKNKIDERFYANEPIQENRDNININLPKNIGTAFTIQETYTDPIITKKIDIIYAYSTDKNINDLTNINHTQNSSQNPKTEYNINHNVSKNNDINNDDSLYIKNKSEIKSDINPKDILNSKDDLSEDEIEDALNRLRELLRGRSGNKALKILLDDDTKQKNSRYTNLEDAFNQ</sequence>
<dbReference type="SUPFAM" id="SSF55797">
    <property type="entry name" value="PR-1-like"/>
    <property type="match status" value="1"/>
</dbReference>
<evidence type="ECO:0000313" key="4">
    <source>
        <dbReference type="Proteomes" id="UP000003163"/>
    </source>
</evidence>
<dbReference type="OrthoDB" id="568194at2759"/>